<dbReference type="GO" id="GO:0002250">
    <property type="term" value="P:adaptive immune response"/>
    <property type="evidence" value="ECO:0007669"/>
    <property type="project" value="UniProtKB-KW"/>
</dbReference>
<dbReference type="OrthoDB" id="8947657at2759"/>
<dbReference type="Proteomes" id="UP000770717">
    <property type="component" value="Unassembled WGS sequence"/>
</dbReference>
<keyword evidence="8" id="KW-1185">Reference proteome</keyword>
<protein>
    <recommendedName>
        <fullName evidence="6">Ig-like domain-containing protein</fullName>
    </recommendedName>
</protein>
<dbReference type="PANTHER" id="PTHR19367:SF18">
    <property type="entry name" value="T CELL RECEPTOR ALPHA VARIABLE 16"/>
    <property type="match status" value="1"/>
</dbReference>
<dbReference type="InterPro" id="IPR013783">
    <property type="entry name" value="Ig-like_fold"/>
</dbReference>
<feature type="domain" description="Ig-like" evidence="6">
    <location>
        <begin position="3"/>
        <end position="104"/>
    </location>
</feature>
<dbReference type="InterPro" id="IPR003599">
    <property type="entry name" value="Ig_sub"/>
</dbReference>
<evidence type="ECO:0000256" key="3">
    <source>
        <dbReference type="ARBA" id="ARBA00023170"/>
    </source>
</evidence>
<evidence type="ECO:0000313" key="7">
    <source>
        <dbReference type="EMBL" id="KAG9486991.1"/>
    </source>
</evidence>
<keyword evidence="1" id="KW-0732">Signal</keyword>
<organism evidence="7 8">
    <name type="scientific">Eleutherodactylus coqui</name>
    <name type="common">Puerto Rican coqui</name>
    <dbReference type="NCBI Taxonomy" id="57060"/>
    <lineage>
        <taxon>Eukaryota</taxon>
        <taxon>Metazoa</taxon>
        <taxon>Chordata</taxon>
        <taxon>Craniata</taxon>
        <taxon>Vertebrata</taxon>
        <taxon>Euteleostomi</taxon>
        <taxon>Amphibia</taxon>
        <taxon>Batrachia</taxon>
        <taxon>Anura</taxon>
        <taxon>Neobatrachia</taxon>
        <taxon>Hyloidea</taxon>
        <taxon>Eleutherodactylidae</taxon>
        <taxon>Eleutherodactylinae</taxon>
        <taxon>Eleutherodactylus</taxon>
        <taxon>Eleutherodactylus</taxon>
    </lineage>
</organism>
<evidence type="ECO:0000256" key="2">
    <source>
        <dbReference type="ARBA" id="ARBA00023130"/>
    </source>
</evidence>
<name>A0A8J6FGK8_ELECQ</name>
<keyword evidence="2" id="KW-1064">Adaptive immunity</keyword>
<dbReference type="EMBL" id="WNTK01000003">
    <property type="protein sequence ID" value="KAG9486991.1"/>
    <property type="molecule type" value="Genomic_DNA"/>
</dbReference>
<accession>A0A8J6FGK8</accession>
<dbReference type="PROSITE" id="PS50835">
    <property type="entry name" value="IG_LIKE"/>
    <property type="match status" value="1"/>
</dbReference>
<proteinExistence type="predicted"/>
<evidence type="ECO:0000256" key="1">
    <source>
        <dbReference type="ARBA" id="ARBA00022729"/>
    </source>
</evidence>
<dbReference type="InterPro" id="IPR007110">
    <property type="entry name" value="Ig-like_dom"/>
</dbReference>
<dbReference type="AlphaFoldDB" id="A0A8J6FGK8"/>
<dbReference type="SMART" id="SM00409">
    <property type="entry name" value="IG"/>
    <property type="match status" value="1"/>
</dbReference>
<dbReference type="InterPro" id="IPR051287">
    <property type="entry name" value="TCR_variable_region"/>
</dbReference>
<evidence type="ECO:0000256" key="4">
    <source>
        <dbReference type="ARBA" id="ARBA00023319"/>
    </source>
</evidence>
<dbReference type="Gene3D" id="2.60.40.10">
    <property type="entry name" value="Immunoglobulins"/>
    <property type="match status" value="1"/>
</dbReference>
<keyword evidence="3" id="KW-0675">Receptor</keyword>
<keyword evidence="5" id="KW-0391">Immunity</keyword>
<evidence type="ECO:0000313" key="8">
    <source>
        <dbReference type="Proteomes" id="UP000770717"/>
    </source>
</evidence>
<sequence length="152" mass="16861">MAQSVNQISAPQLVLQGDPVALECTYTITGYPDIIWYVQHPGKAPVILQGLGEEENGFTAKHNRVQQSHHMKKAKAELTDSGVYFCAVTHTVSDTQSSPVAKLSKIMSSYRHLQNESLKDSTGYAICRSILCKDLVLNNILFIMVLKLHLSF</sequence>
<evidence type="ECO:0000256" key="5">
    <source>
        <dbReference type="ARBA" id="ARBA00043266"/>
    </source>
</evidence>
<dbReference type="SUPFAM" id="SSF48726">
    <property type="entry name" value="Immunoglobulin"/>
    <property type="match status" value="1"/>
</dbReference>
<dbReference type="InterPro" id="IPR013106">
    <property type="entry name" value="Ig_V-set"/>
</dbReference>
<gene>
    <name evidence="7" type="ORF">GDO78_007060</name>
</gene>
<dbReference type="InterPro" id="IPR036179">
    <property type="entry name" value="Ig-like_dom_sf"/>
</dbReference>
<dbReference type="Pfam" id="PF07686">
    <property type="entry name" value="V-set"/>
    <property type="match status" value="1"/>
</dbReference>
<keyword evidence="5" id="KW-1279">T cell receptor</keyword>
<dbReference type="PANTHER" id="PTHR19367">
    <property type="entry name" value="T-CELL RECEPTOR ALPHA CHAIN V REGION"/>
    <property type="match status" value="1"/>
</dbReference>
<reference evidence="7" key="1">
    <citation type="thesis" date="2020" institute="ProQuest LLC" country="789 East Eisenhower Parkway, Ann Arbor, MI, USA">
        <title>Comparative Genomics and Chromosome Evolution.</title>
        <authorList>
            <person name="Mudd A.B."/>
        </authorList>
    </citation>
    <scope>NUCLEOTIDE SEQUENCE</scope>
    <source>
        <strain evidence="7">HN-11 Male</strain>
        <tissue evidence="7">Kidney and liver</tissue>
    </source>
</reference>
<dbReference type="GO" id="GO:0042101">
    <property type="term" value="C:T cell receptor complex"/>
    <property type="evidence" value="ECO:0007669"/>
    <property type="project" value="UniProtKB-KW"/>
</dbReference>
<evidence type="ECO:0000259" key="6">
    <source>
        <dbReference type="PROSITE" id="PS50835"/>
    </source>
</evidence>
<comment type="caution">
    <text evidence="7">The sequence shown here is derived from an EMBL/GenBank/DDBJ whole genome shotgun (WGS) entry which is preliminary data.</text>
</comment>
<keyword evidence="4" id="KW-0393">Immunoglobulin domain</keyword>